<dbReference type="Proteomes" id="UP001305779">
    <property type="component" value="Unassembled WGS sequence"/>
</dbReference>
<dbReference type="EMBL" id="JAXOVC010000008">
    <property type="protein sequence ID" value="KAK4498185.1"/>
    <property type="molecule type" value="Genomic_DNA"/>
</dbReference>
<evidence type="ECO:0000313" key="4">
    <source>
        <dbReference type="Proteomes" id="UP001305779"/>
    </source>
</evidence>
<reference evidence="3 4" key="1">
    <citation type="journal article" date="2023" name="G3 (Bethesda)">
        <title>A chromosome-level genome assembly of Zasmidium syzygii isolated from banana leaves.</title>
        <authorList>
            <person name="van Westerhoven A.C."/>
            <person name="Mehrabi R."/>
            <person name="Talebi R."/>
            <person name="Steentjes M.B.F."/>
            <person name="Corcolon B."/>
            <person name="Chong P.A."/>
            <person name="Kema G.H.J."/>
            <person name="Seidl M.F."/>
        </authorList>
    </citation>
    <scope>NUCLEOTIDE SEQUENCE [LARGE SCALE GENOMIC DNA]</scope>
    <source>
        <strain evidence="3 4">P124</strain>
    </source>
</reference>
<evidence type="ECO:0000313" key="3">
    <source>
        <dbReference type="EMBL" id="KAK4498185.1"/>
    </source>
</evidence>
<gene>
    <name evidence="3" type="ORF">PRZ48_010842</name>
</gene>
<evidence type="ECO:0000256" key="2">
    <source>
        <dbReference type="SAM" id="SignalP"/>
    </source>
</evidence>
<organism evidence="3 4">
    <name type="scientific">Zasmidium cellare</name>
    <name type="common">Wine cellar mold</name>
    <name type="synonym">Racodium cellare</name>
    <dbReference type="NCBI Taxonomy" id="395010"/>
    <lineage>
        <taxon>Eukaryota</taxon>
        <taxon>Fungi</taxon>
        <taxon>Dikarya</taxon>
        <taxon>Ascomycota</taxon>
        <taxon>Pezizomycotina</taxon>
        <taxon>Dothideomycetes</taxon>
        <taxon>Dothideomycetidae</taxon>
        <taxon>Mycosphaerellales</taxon>
        <taxon>Mycosphaerellaceae</taxon>
        <taxon>Zasmidium</taxon>
    </lineage>
</organism>
<sequence length="784" mass="83224">MKSCILLAAVAGLASAAPQLEKRQYIDYEAAVDDLVPTVTEVPGLKTQTVHYDPTAAISSAAAEATEEPLSQKKRELETRDACDPEPTIANTYNIDVSSPSAFQNDPNAAAAANAAAIPSGYTRNFKALTNTVIGYGYLGYQQISSYDPQQCATRCTALAGCLGFNLFFERAPVSTPGDACPNPAPFANIKCAFWGGPVEAVGALDSNDTRSDFQVVYAGSNGYTTTAVQQISGYSAPTILKNVSINAPLDCINRDTYMGFKLFTSGAYDTRLCTAACESQNVYSKQYPPQDITQLKLCKFITSYLLLKNGVPEGQFCVMYTQAWDQSHGTNDGQWRGDDHYTIQYSFAYGNSSDTGMPVCPNQVSYLQTSGQEFCTSYIHYSAPTSTAVSTAYSTPATSTVRATSTSTVTAYSYTRTTTITGYGSSTSAAPMRRDAPPTATPSTLDEASAYPIDTAAPSGAYVVSVVSSVVPAYTSKVVDTVTSTTAAPQRREVSEKRAAPIPEKRAAPAPQAAPIEARAVATPASASNWPASVLSSACSSVATGTATTTRTTTLTAATPLYTSFTSTTTTTTITTVSTYTVPPVVLSSATAVVGSLNGSPSNYDDSYYALTLPFSIGTFGSYASQIYLGINGWVGFPSGSGTYVNTALPATNMPDTCIMGLWDDLYIYQGTQQGIYYQVSGATGTRVITFEFYTSAFQRPSEYYHFTMTFYEATPGVTLFKYYDVSLSGSSATIGAQKVSSNKVAQYSFNQPVLSAGMSLTLNTTTGYGVFTAGTFDRYAPS</sequence>
<dbReference type="PANTHER" id="PTHR36578:SF1">
    <property type="entry name" value="APPLE DOMAIN-CONTAINING PROTEIN"/>
    <property type="match status" value="1"/>
</dbReference>
<feature type="chain" id="PRO_5045677340" description="Carbohydrate-binding-like protein" evidence="2">
    <location>
        <begin position="17"/>
        <end position="784"/>
    </location>
</feature>
<keyword evidence="2" id="KW-0732">Signal</keyword>
<keyword evidence="4" id="KW-1185">Reference proteome</keyword>
<comment type="caution">
    <text evidence="3">The sequence shown here is derived from an EMBL/GenBank/DDBJ whole genome shotgun (WGS) entry which is preliminary data.</text>
</comment>
<feature type="compositionally biased region" description="Basic and acidic residues" evidence="1">
    <location>
        <begin position="70"/>
        <end position="81"/>
    </location>
</feature>
<evidence type="ECO:0008006" key="5">
    <source>
        <dbReference type="Google" id="ProtNLM"/>
    </source>
</evidence>
<feature type="compositionally biased region" description="Basic and acidic residues" evidence="1">
    <location>
        <begin position="491"/>
        <end position="508"/>
    </location>
</feature>
<feature type="region of interest" description="Disordered" evidence="1">
    <location>
        <begin position="424"/>
        <end position="447"/>
    </location>
</feature>
<feature type="signal peptide" evidence="2">
    <location>
        <begin position="1"/>
        <end position="16"/>
    </location>
</feature>
<proteinExistence type="predicted"/>
<feature type="region of interest" description="Disordered" evidence="1">
    <location>
        <begin position="61"/>
        <end position="81"/>
    </location>
</feature>
<feature type="region of interest" description="Disordered" evidence="1">
    <location>
        <begin position="482"/>
        <end position="516"/>
    </location>
</feature>
<evidence type="ECO:0000256" key="1">
    <source>
        <dbReference type="SAM" id="MobiDB-lite"/>
    </source>
</evidence>
<dbReference type="PANTHER" id="PTHR36578">
    <property type="entry name" value="CHROMOSOME 15, WHOLE GENOME SHOTGUN SEQUENCE"/>
    <property type="match status" value="1"/>
</dbReference>
<accession>A0ABR0E9S6</accession>
<protein>
    <recommendedName>
        <fullName evidence="5">Carbohydrate-binding-like protein</fullName>
    </recommendedName>
</protein>
<name>A0ABR0E9S6_ZASCE</name>